<name>A0ABS9DWJ1_9PROT</name>
<dbReference type="PANTHER" id="PTHR34298">
    <property type="entry name" value="SEGREGATION AND CONDENSATION PROTEIN B"/>
    <property type="match status" value="1"/>
</dbReference>
<organism evidence="5 6">
    <name type="scientific">Acidiphilium iwatense</name>
    <dbReference type="NCBI Taxonomy" id="768198"/>
    <lineage>
        <taxon>Bacteria</taxon>
        <taxon>Pseudomonadati</taxon>
        <taxon>Pseudomonadota</taxon>
        <taxon>Alphaproteobacteria</taxon>
        <taxon>Acetobacterales</taxon>
        <taxon>Acidocellaceae</taxon>
        <taxon>Acidiphilium</taxon>
    </lineage>
</organism>
<proteinExistence type="predicted"/>
<dbReference type="Proteomes" id="UP001521209">
    <property type="component" value="Unassembled WGS sequence"/>
</dbReference>
<sequence>MTDYPHAERLLEAVIFASREPVPLRALATLLPDGADLDATLAAIHAHHAGGGIELVEAGQGVMFRTAPDLAFALRRVVEVPRRLPRVAMETLAIVAYHQPVTRAQIEEIRGASLSQSTLDALLEADLVAPAGHKEVPGRPTLWATTPHFLVQFGLKSLRDLPRQTDLLVEAASSSADTHEPGPADP</sequence>
<dbReference type="NCBIfam" id="TIGR00281">
    <property type="entry name" value="SMC-Scp complex subunit ScpB"/>
    <property type="match status" value="1"/>
</dbReference>
<comment type="caution">
    <text evidence="5">The sequence shown here is derived from an EMBL/GenBank/DDBJ whole genome shotgun (WGS) entry which is preliminary data.</text>
</comment>
<gene>
    <name evidence="5" type="primary">scpB</name>
    <name evidence="5" type="ORF">L2A60_10375</name>
</gene>
<keyword evidence="4" id="KW-0131">Cell cycle</keyword>
<keyword evidence="6" id="KW-1185">Reference proteome</keyword>
<dbReference type="Pfam" id="PF04079">
    <property type="entry name" value="SMC_ScpB"/>
    <property type="match status" value="1"/>
</dbReference>
<accession>A0ABS9DWJ1</accession>
<dbReference type="Gene3D" id="1.10.10.10">
    <property type="entry name" value="Winged helix-like DNA-binding domain superfamily/Winged helix DNA-binding domain"/>
    <property type="match status" value="2"/>
</dbReference>
<dbReference type="InterPro" id="IPR036388">
    <property type="entry name" value="WH-like_DNA-bd_sf"/>
</dbReference>
<evidence type="ECO:0000256" key="2">
    <source>
        <dbReference type="ARBA" id="ARBA00022618"/>
    </source>
</evidence>
<evidence type="ECO:0000256" key="3">
    <source>
        <dbReference type="ARBA" id="ARBA00022829"/>
    </source>
</evidence>
<evidence type="ECO:0000313" key="5">
    <source>
        <dbReference type="EMBL" id="MCF3947083.1"/>
    </source>
</evidence>
<dbReference type="InterPro" id="IPR036390">
    <property type="entry name" value="WH_DNA-bd_sf"/>
</dbReference>
<dbReference type="PIRSF" id="PIRSF019345">
    <property type="entry name" value="ScpB"/>
    <property type="match status" value="1"/>
</dbReference>
<protein>
    <submittedName>
        <fullName evidence="5">SMC-Scp complex subunit ScpB</fullName>
    </submittedName>
</protein>
<keyword evidence="1" id="KW-0963">Cytoplasm</keyword>
<evidence type="ECO:0000256" key="4">
    <source>
        <dbReference type="ARBA" id="ARBA00023306"/>
    </source>
</evidence>
<dbReference type="EMBL" id="JAKGBZ010000017">
    <property type="protein sequence ID" value="MCF3947083.1"/>
    <property type="molecule type" value="Genomic_DNA"/>
</dbReference>
<dbReference type="InterPro" id="IPR005234">
    <property type="entry name" value="ScpB_csome_segregation"/>
</dbReference>
<keyword evidence="2" id="KW-0132">Cell division</keyword>
<dbReference type="SUPFAM" id="SSF46785">
    <property type="entry name" value="Winged helix' DNA-binding domain"/>
    <property type="match status" value="2"/>
</dbReference>
<evidence type="ECO:0000256" key="1">
    <source>
        <dbReference type="ARBA" id="ARBA00022490"/>
    </source>
</evidence>
<keyword evidence="3" id="KW-0159">Chromosome partition</keyword>
<dbReference type="PANTHER" id="PTHR34298:SF2">
    <property type="entry name" value="SEGREGATION AND CONDENSATION PROTEIN B"/>
    <property type="match status" value="1"/>
</dbReference>
<evidence type="ECO:0000313" key="6">
    <source>
        <dbReference type="Proteomes" id="UP001521209"/>
    </source>
</evidence>
<dbReference type="RefSeq" id="WP_235704308.1">
    <property type="nucleotide sequence ID" value="NZ_JAKGBZ010000017.1"/>
</dbReference>
<reference evidence="5 6" key="1">
    <citation type="submission" date="2022-01" db="EMBL/GenBank/DDBJ databases">
        <authorList>
            <person name="Won M."/>
            <person name="Kim S.-J."/>
            <person name="Kwon S.-W."/>
        </authorList>
    </citation>
    <scope>NUCLEOTIDE SEQUENCE [LARGE SCALE GENOMIC DNA]</scope>
    <source>
        <strain evidence="5 6">KCTC 23505</strain>
    </source>
</reference>